<comment type="caution">
    <text evidence="1">The sequence shown here is derived from an EMBL/GenBank/DDBJ whole genome shotgun (WGS) entry which is preliminary data.</text>
</comment>
<name>A0AAW2BXF8_9ROSI</name>
<evidence type="ECO:0000313" key="1">
    <source>
        <dbReference type="EMBL" id="KAK9990725.1"/>
    </source>
</evidence>
<accession>A0AAW2BXF8</accession>
<proteinExistence type="predicted"/>
<organism evidence="1 2">
    <name type="scientific">Lithocarpus litseifolius</name>
    <dbReference type="NCBI Taxonomy" id="425828"/>
    <lineage>
        <taxon>Eukaryota</taxon>
        <taxon>Viridiplantae</taxon>
        <taxon>Streptophyta</taxon>
        <taxon>Embryophyta</taxon>
        <taxon>Tracheophyta</taxon>
        <taxon>Spermatophyta</taxon>
        <taxon>Magnoliopsida</taxon>
        <taxon>eudicotyledons</taxon>
        <taxon>Gunneridae</taxon>
        <taxon>Pentapetalae</taxon>
        <taxon>rosids</taxon>
        <taxon>fabids</taxon>
        <taxon>Fagales</taxon>
        <taxon>Fagaceae</taxon>
        <taxon>Lithocarpus</taxon>
    </lineage>
</organism>
<reference evidence="1 2" key="1">
    <citation type="submission" date="2024-01" db="EMBL/GenBank/DDBJ databases">
        <title>A telomere-to-telomere, gap-free genome of sweet tea (Lithocarpus litseifolius).</title>
        <authorList>
            <person name="Zhou J."/>
        </authorList>
    </citation>
    <scope>NUCLEOTIDE SEQUENCE [LARGE SCALE GENOMIC DNA]</scope>
    <source>
        <strain evidence="1">Zhou-2022a</strain>
        <tissue evidence="1">Leaf</tissue>
    </source>
</reference>
<dbReference type="AlphaFoldDB" id="A0AAW2BXF8"/>
<sequence>METMVSELIDVESRAWKTNMIRDVFLEREANSILSIPLSTTLPADRLVWTAAANEKFCVNSAYHLERNRDRNGGGESSNRLGKGSLVPLQSEQYGRRSRGFYGHFVAVCAEPKYCLKLNGYDTDDCLEYMAQQK</sequence>
<gene>
    <name evidence="1" type="ORF">SO802_025710</name>
</gene>
<keyword evidence="2" id="KW-1185">Reference proteome</keyword>
<protein>
    <submittedName>
        <fullName evidence="1">Uncharacterized protein</fullName>
    </submittedName>
</protein>
<dbReference type="EMBL" id="JAZDWU010000009">
    <property type="protein sequence ID" value="KAK9990725.1"/>
    <property type="molecule type" value="Genomic_DNA"/>
</dbReference>
<dbReference type="Proteomes" id="UP001459277">
    <property type="component" value="Unassembled WGS sequence"/>
</dbReference>
<evidence type="ECO:0000313" key="2">
    <source>
        <dbReference type="Proteomes" id="UP001459277"/>
    </source>
</evidence>